<feature type="region of interest" description="Disordered" evidence="1">
    <location>
        <begin position="58"/>
        <end position="82"/>
    </location>
</feature>
<proteinExistence type="predicted"/>
<reference evidence="2 3" key="1">
    <citation type="submission" date="2019-07" db="EMBL/GenBank/DDBJ databases">
        <title>Genomes of Cafeteria roenbergensis.</title>
        <authorList>
            <person name="Fischer M.G."/>
            <person name="Hackl T."/>
            <person name="Roman M."/>
        </authorList>
    </citation>
    <scope>NUCLEOTIDE SEQUENCE [LARGE SCALE GENOMIC DNA]</scope>
    <source>
        <strain evidence="2 3">BVI</strain>
    </source>
</reference>
<organism evidence="2 3">
    <name type="scientific">Cafeteria roenbergensis</name>
    <name type="common">Marine flagellate</name>
    <dbReference type="NCBI Taxonomy" id="33653"/>
    <lineage>
        <taxon>Eukaryota</taxon>
        <taxon>Sar</taxon>
        <taxon>Stramenopiles</taxon>
        <taxon>Bigyra</taxon>
        <taxon>Opalozoa</taxon>
        <taxon>Bicosoecida</taxon>
        <taxon>Cafeteriaceae</taxon>
        <taxon>Cafeteria</taxon>
    </lineage>
</organism>
<protein>
    <submittedName>
        <fullName evidence="2">Uncharacterized protein</fullName>
    </submittedName>
</protein>
<feature type="compositionally biased region" description="Low complexity" evidence="1">
    <location>
        <begin position="19"/>
        <end position="40"/>
    </location>
</feature>
<evidence type="ECO:0000256" key="1">
    <source>
        <dbReference type="SAM" id="MobiDB-lite"/>
    </source>
</evidence>
<comment type="caution">
    <text evidence="2">The sequence shown here is derived from an EMBL/GenBank/DDBJ whole genome shotgun (WGS) entry which is preliminary data.</text>
</comment>
<keyword evidence="3" id="KW-1185">Reference proteome</keyword>
<dbReference type="Proteomes" id="UP000323011">
    <property type="component" value="Unassembled WGS sequence"/>
</dbReference>
<feature type="compositionally biased region" description="Basic and acidic residues" evidence="1">
    <location>
        <begin position="1"/>
        <end position="12"/>
    </location>
</feature>
<dbReference type="EMBL" id="VLTN01000046">
    <property type="protein sequence ID" value="KAA0149066.1"/>
    <property type="molecule type" value="Genomic_DNA"/>
</dbReference>
<evidence type="ECO:0000313" key="2">
    <source>
        <dbReference type="EMBL" id="KAA0149066.1"/>
    </source>
</evidence>
<feature type="region of interest" description="Disordered" evidence="1">
    <location>
        <begin position="143"/>
        <end position="176"/>
    </location>
</feature>
<gene>
    <name evidence="2" type="ORF">FNF29_06154</name>
</gene>
<feature type="region of interest" description="Disordered" evidence="1">
    <location>
        <begin position="1"/>
        <end position="40"/>
    </location>
</feature>
<dbReference type="AlphaFoldDB" id="A0A5A8C7K9"/>
<feature type="compositionally biased region" description="Low complexity" evidence="1">
    <location>
        <begin position="143"/>
        <end position="162"/>
    </location>
</feature>
<sequence length="176" mass="18560">MAAEAHPTDRSGIRVSSVPRGAAARPPQPGAQRPHQGHPALAAEQEIRSAAAALSTCMHQMRQPKRPRDDEGAPEVQAEERGRVTEFVASVLDGRLRVRKGDLARELREFINPMRPPEFFEKLVSRRRLNDVLAAVLEDAAPKAGAKAGAAGAKAKPAAAKGGAKGAKGGKGKTDA</sequence>
<name>A0A5A8C7K9_CAFRO</name>
<evidence type="ECO:0000313" key="3">
    <source>
        <dbReference type="Proteomes" id="UP000323011"/>
    </source>
</evidence>
<accession>A0A5A8C7K9</accession>